<sequence length="118" mass="12844">MTPDAPTTARERRKHRRVRVLWSARLRFPEETAELNCTVANVSGGGAKLTHVAWPAGEEARVVDRLEPGVAVRLSIAGTAEIPAEVVWCARGRMGVQFHLPAADVAARLGQTVDLRNP</sequence>
<dbReference type="InterPro" id="IPR009875">
    <property type="entry name" value="PilZ_domain"/>
</dbReference>
<gene>
    <name evidence="2" type="ORF">SAMN05216241_1144</name>
</gene>
<dbReference type="Gene3D" id="2.40.10.220">
    <property type="entry name" value="predicted glycosyltransferase like domains"/>
    <property type="match status" value="1"/>
</dbReference>
<reference evidence="2 3" key="1">
    <citation type="submission" date="2016-10" db="EMBL/GenBank/DDBJ databases">
        <authorList>
            <person name="de Groot N.N."/>
        </authorList>
    </citation>
    <scope>NUCLEOTIDE SEQUENCE [LARGE SCALE GENOMIC DNA]</scope>
    <source>
        <strain evidence="2 3">DSM 25584</strain>
    </source>
</reference>
<proteinExistence type="predicted"/>
<organism evidence="2 3">
    <name type="scientific">Limimonas halophila</name>
    <dbReference type="NCBI Taxonomy" id="1082479"/>
    <lineage>
        <taxon>Bacteria</taxon>
        <taxon>Pseudomonadati</taxon>
        <taxon>Pseudomonadota</taxon>
        <taxon>Alphaproteobacteria</taxon>
        <taxon>Rhodospirillales</taxon>
        <taxon>Rhodovibrionaceae</taxon>
        <taxon>Limimonas</taxon>
    </lineage>
</organism>
<dbReference type="AlphaFoldDB" id="A0A1G7UFG1"/>
<dbReference type="Pfam" id="PF07238">
    <property type="entry name" value="PilZ"/>
    <property type="match status" value="1"/>
</dbReference>
<accession>A0A1G7UFG1</accession>
<evidence type="ECO:0000259" key="1">
    <source>
        <dbReference type="Pfam" id="PF07238"/>
    </source>
</evidence>
<dbReference type="EMBL" id="FNCE01000014">
    <property type="protein sequence ID" value="SDG45799.1"/>
    <property type="molecule type" value="Genomic_DNA"/>
</dbReference>
<dbReference type="SUPFAM" id="SSF141371">
    <property type="entry name" value="PilZ domain-like"/>
    <property type="match status" value="1"/>
</dbReference>
<dbReference type="STRING" id="1082479.SAMN05216241_1144"/>
<dbReference type="GO" id="GO:0035438">
    <property type="term" value="F:cyclic-di-GMP binding"/>
    <property type="evidence" value="ECO:0007669"/>
    <property type="project" value="InterPro"/>
</dbReference>
<feature type="domain" description="PilZ" evidence="1">
    <location>
        <begin position="11"/>
        <end position="104"/>
    </location>
</feature>
<protein>
    <submittedName>
        <fullName evidence="2">PilZ domain-containing protein</fullName>
    </submittedName>
</protein>
<evidence type="ECO:0000313" key="2">
    <source>
        <dbReference type="EMBL" id="SDG45799.1"/>
    </source>
</evidence>
<evidence type="ECO:0000313" key="3">
    <source>
        <dbReference type="Proteomes" id="UP000199415"/>
    </source>
</evidence>
<dbReference type="RefSeq" id="WP_176758680.1">
    <property type="nucleotide sequence ID" value="NZ_FNCE01000014.1"/>
</dbReference>
<name>A0A1G7UFG1_9PROT</name>
<dbReference type="Proteomes" id="UP000199415">
    <property type="component" value="Unassembled WGS sequence"/>
</dbReference>
<keyword evidence="3" id="KW-1185">Reference proteome</keyword>